<organism evidence="12">
    <name type="scientific">Onchocerca flexuosa</name>
    <dbReference type="NCBI Taxonomy" id="387005"/>
    <lineage>
        <taxon>Eukaryota</taxon>
        <taxon>Metazoa</taxon>
        <taxon>Ecdysozoa</taxon>
        <taxon>Nematoda</taxon>
        <taxon>Chromadorea</taxon>
        <taxon>Rhabditida</taxon>
        <taxon>Spirurina</taxon>
        <taxon>Spiruromorpha</taxon>
        <taxon>Filarioidea</taxon>
        <taxon>Onchocercidae</taxon>
        <taxon>Onchocerca</taxon>
    </lineage>
</organism>
<dbReference type="GO" id="GO:0045292">
    <property type="term" value="P:mRNA cis splicing, via spliceosome"/>
    <property type="evidence" value="ECO:0007669"/>
    <property type="project" value="UniProtKB-UniRule"/>
</dbReference>
<dbReference type="InterPro" id="IPR034653">
    <property type="entry name" value="SPF45_RRM"/>
</dbReference>
<dbReference type="GO" id="GO:0005654">
    <property type="term" value="C:nucleoplasm"/>
    <property type="evidence" value="ECO:0007669"/>
    <property type="project" value="UniProtKB-UniRule"/>
</dbReference>
<name>A0A183H1Y5_9BILA</name>
<comment type="function">
    <text evidence="8">Splice factor that binds to the single-stranded 3'AG at the exon/intron border and promotes its utilization in the second catalytic step. Involved in the regulation of alternative splicing and the utilization of cryptic splice sites.</text>
</comment>
<reference evidence="10 11" key="2">
    <citation type="submission" date="2018-11" db="EMBL/GenBank/DDBJ databases">
        <authorList>
            <consortium name="Pathogen Informatics"/>
        </authorList>
    </citation>
    <scope>NUCLEOTIDE SEQUENCE [LARGE SCALE GENOMIC DNA]</scope>
</reference>
<keyword evidence="8" id="KW-0747">Spliceosome</keyword>
<proteinExistence type="predicted"/>
<evidence type="ECO:0000313" key="11">
    <source>
        <dbReference type="Proteomes" id="UP000267606"/>
    </source>
</evidence>
<comment type="subunit">
    <text evidence="6">Binds SXL. Associates with the spliceosome. Interacts with SF3B1, SF1 and U2AF2.</text>
</comment>
<dbReference type="InterPro" id="IPR003954">
    <property type="entry name" value="RRM_euk-type"/>
</dbReference>
<protein>
    <recommendedName>
        <fullName evidence="7 8">Splicing factor 45</fullName>
    </recommendedName>
    <alternativeName>
        <fullName evidence="8">RNA-binding motif protein 17</fullName>
    </alternativeName>
</protein>
<keyword evidence="4 8" id="KW-0508">mRNA splicing</keyword>
<feature type="domain" description="RRM" evidence="9">
    <location>
        <begin position="57"/>
        <end position="141"/>
    </location>
</feature>
<comment type="subunit">
    <text evidence="8">Associates with the spliceosome.</text>
</comment>
<evidence type="ECO:0000259" key="9">
    <source>
        <dbReference type="PROSITE" id="PS50102"/>
    </source>
</evidence>
<dbReference type="FunFam" id="3.30.70.330:FF:000079">
    <property type="entry name" value="Putative splicing factor 45"/>
    <property type="match status" value="1"/>
</dbReference>
<gene>
    <name evidence="10" type="ORF">OFLC_LOCUS1495</name>
</gene>
<evidence type="ECO:0000256" key="4">
    <source>
        <dbReference type="ARBA" id="ARBA00023187"/>
    </source>
</evidence>
<evidence type="ECO:0000256" key="2">
    <source>
        <dbReference type="ARBA" id="ARBA00022664"/>
    </source>
</evidence>
<dbReference type="PIRSF" id="PIRSF031066">
    <property type="entry name" value="Splicing_factor_SPF45"/>
    <property type="match status" value="1"/>
</dbReference>
<dbReference type="PANTHER" id="PTHR13288:SF8">
    <property type="entry name" value="SPLICING FACTOR 45"/>
    <property type="match status" value="1"/>
</dbReference>
<evidence type="ECO:0000256" key="6">
    <source>
        <dbReference type="ARBA" id="ARBA00065586"/>
    </source>
</evidence>
<dbReference type="InterPro" id="IPR035979">
    <property type="entry name" value="RBD_domain_sf"/>
</dbReference>
<dbReference type="GO" id="GO:0071011">
    <property type="term" value="C:precatalytic spliceosome"/>
    <property type="evidence" value="ECO:0007669"/>
    <property type="project" value="TreeGrafter"/>
</dbReference>
<evidence type="ECO:0000313" key="12">
    <source>
        <dbReference type="WBParaSite" id="OFLC_0000149401-mRNA-1"/>
    </source>
</evidence>
<dbReference type="Proteomes" id="UP000267606">
    <property type="component" value="Unassembled WGS sequence"/>
</dbReference>
<evidence type="ECO:0000256" key="1">
    <source>
        <dbReference type="ARBA" id="ARBA00004123"/>
    </source>
</evidence>
<dbReference type="InterPro" id="IPR040052">
    <property type="entry name" value="RBM17"/>
</dbReference>
<reference evidence="12" key="1">
    <citation type="submission" date="2016-06" db="UniProtKB">
        <authorList>
            <consortium name="WormBaseParasite"/>
        </authorList>
    </citation>
    <scope>IDENTIFICATION</scope>
</reference>
<dbReference type="GO" id="GO:0000380">
    <property type="term" value="P:alternative mRNA splicing, via spliceosome"/>
    <property type="evidence" value="ECO:0007669"/>
    <property type="project" value="TreeGrafter"/>
</dbReference>
<dbReference type="AlphaFoldDB" id="A0A183H1Y5"/>
<keyword evidence="3 8" id="KW-0694">RNA-binding</keyword>
<evidence type="ECO:0000256" key="7">
    <source>
        <dbReference type="ARBA" id="ARBA00074919"/>
    </source>
</evidence>
<dbReference type="STRING" id="387005.A0A183H1Y5"/>
<dbReference type="Pfam" id="PF00076">
    <property type="entry name" value="RRM_1"/>
    <property type="match status" value="1"/>
</dbReference>
<dbReference type="SUPFAM" id="SSF54928">
    <property type="entry name" value="RNA-binding domain, RBD"/>
    <property type="match status" value="1"/>
</dbReference>
<keyword evidence="5 8" id="KW-0539">Nucleus</keyword>
<dbReference type="PROSITE" id="PS50102">
    <property type="entry name" value="RRM"/>
    <property type="match status" value="1"/>
</dbReference>
<dbReference type="EMBL" id="UZAJ01000713">
    <property type="protein sequence ID" value="VDO29754.1"/>
    <property type="molecule type" value="Genomic_DNA"/>
</dbReference>
<comment type="subcellular location">
    <subcellularLocation>
        <location evidence="1 8">Nucleus</location>
    </subcellularLocation>
</comment>
<dbReference type="InterPro" id="IPR000504">
    <property type="entry name" value="RRM_dom"/>
</dbReference>
<dbReference type="WBParaSite" id="OFLC_0000149401-mRNA-1">
    <property type="protein sequence ID" value="OFLC_0000149401-mRNA-1"/>
    <property type="gene ID" value="OFLC_0000149401"/>
</dbReference>
<evidence type="ECO:0000313" key="10">
    <source>
        <dbReference type="EMBL" id="VDO29754.1"/>
    </source>
</evidence>
<keyword evidence="11" id="KW-1185">Reference proteome</keyword>
<evidence type="ECO:0000256" key="8">
    <source>
        <dbReference type="PIRNR" id="PIRNR031066"/>
    </source>
</evidence>
<dbReference type="SMART" id="SM00361">
    <property type="entry name" value="RRM_1"/>
    <property type="match status" value="1"/>
</dbReference>
<evidence type="ECO:0000256" key="5">
    <source>
        <dbReference type="ARBA" id="ARBA00023242"/>
    </source>
</evidence>
<keyword evidence="2 8" id="KW-0507">mRNA processing</keyword>
<dbReference type="Gene3D" id="3.30.70.330">
    <property type="match status" value="1"/>
</dbReference>
<dbReference type="GO" id="GO:0003723">
    <property type="term" value="F:RNA binding"/>
    <property type="evidence" value="ECO:0007669"/>
    <property type="project" value="UniProtKB-UniRule"/>
</dbReference>
<accession>A0A183H1Y5</accession>
<dbReference type="PANTHER" id="PTHR13288">
    <property type="entry name" value="SPLICING FACTOR 45 SPF45"/>
    <property type="match status" value="1"/>
</dbReference>
<dbReference type="InterPro" id="IPR012677">
    <property type="entry name" value="Nucleotide-bd_a/b_plait_sf"/>
</dbReference>
<evidence type="ECO:0000256" key="3">
    <source>
        <dbReference type="ARBA" id="ARBA00022884"/>
    </source>
</evidence>
<dbReference type="CDD" id="cd12647">
    <property type="entry name" value="RRM_UHM_SPF45"/>
    <property type="match status" value="1"/>
</dbReference>
<sequence>MSTALKVERLGKNSGVIVNEHELSARAEASVSPPLELPTVSATPAVNMTEALKQSSRILLLRNMVGPDEIDDQLEPEVKDEMKKYGQVNKVVIFRLLQASDDEAVRIFVEFTNVGQAIKAFVDLNGRFFGGRSIKASFYDLEAYNANQFDQ</sequence>